<dbReference type="AlphaFoldDB" id="A0A4R5QFI3"/>
<feature type="transmembrane region" description="Helical" evidence="1">
    <location>
        <begin position="39"/>
        <end position="57"/>
    </location>
</feature>
<evidence type="ECO:0000256" key="1">
    <source>
        <dbReference type="SAM" id="Phobius"/>
    </source>
</evidence>
<reference evidence="2 3" key="1">
    <citation type="journal article" date="2016" name="J. Microbiol.">
        <title>Dankookia rubra gen. nov., sp. nov., an alphaproteobacterium isolated from sediment of a shallow stream.</title>
        <authorList>
            <person name="Kim W.H."/>
            <person name="Kim D.H."/>
            <person name="Kang K."/>
            <person name="Ahn T.Y."/>
        </authorList>
    </citation>
    <scope>NUCLEOTIDE SEQUENCE [LARGE SCALE GENOMIC DNA]</scope>
    <source>
        <strain evidence="2 3">JCM30602</strain>
    </source>
</reference>
<keyword evidence="3" id="KW-1185">Reference proteome</keyword>
<feature type="transmembrane region" description="Helical" evidence="1">
    <location>
        <begin position="272"/>
        <end position="292"/>
    </location>
</feature>
<name>A0A4R5QFI3_9PROT</name>
<dbReference type="Proteomes" id="UP000295096">
    <property type="component" value="Unassembled WGS sequence"/>
</dbReference>
<comment type="caution">
    <text evidence="2">The sequence shown here is derived from an EMBL/GenBank/DDBJ whole genome shotgun (WGS) entry which is preliminary data.</text>
</comment>
<accession>A0A4R5QFI3</accession>
<evidence type="ECO:0000313" key="2">
    <source>
        <dbReference type="EMBL" id="TDH61301.1"/>
    </source>
</evidence>
<sequence length="538" mass="60158">MRAPSVTVTLPLSILLLSLLAYMAARKVTLFAAHQSEAHAFALTIFCCVAALPFIAIRYADIPFLLRAIVRGIGIVVFVQVLFDAFGAVPPAPNLILGEANAHALFFRWGMLVAVLAGAIGMARPAFLLPLSYYYILWRHLIGPRTDMWVTDTDYFAMLDGITFATIGVLLMVTATSEWTLQRFPRLRSLMQDLPPAVLRQKTAGLIWAVVVGAHLGNYFCSGVAKLVAGGSEPWTWLVANPTQTAIVIGLERGNNPLATFPTLLQGSWDTISNFTLAFNFVVLGAQLLSPIAILRKRWLLGFTLLFDLFHIGVYFTLGALFHFWIAVNLIVYSSAWRLKESDITPMMKAACVAAALFGHTVFYTNFLGWLDAARLASPQFYALTKDGREVWMTPTYFGIYSYSVAQTAMFVPEGHFPHRIGGNLNNLNDWREASACLASPTTTPQTVGGATFHSVERLVRETHDFMTRYPAIKNNNLYYLYPHHMQPNPWVFTEFNNLRMEDIVGYKYVVDSVCLTLRDGALVRDVKKRAEFRFDVR</sequence>
<keyword evidence="1" id="KW-0472">Membrane</keyword>
<protein>
    <submittedName>
        <fullName evidence="2">Uncharacterized protein</fullName>
    </submittedName>
</protein>
<feature type="transmembrane region" description="Helical" evidence="1">
    <location>
        <begin position="69"/>
        <end position="89"/>
    </location>
</feature>
<dbReference type="EMBL" id="SMSJ01000023">
    <property type="protein sequence ID" value="TDH61301.1"/>
    <property type="molecule type" value="Genomic_DNA"/>
</dbReference>
<keyword evidence="1" id="KW-1133">Transmembrane helix</keyword>
<feature type="transmembrane region" description="Helical" evidence="1">
    <location>
        <begin position="155"/>
        <end position="175"/>
    </location>
</feature>
<proteinExistence type="predicted"/>
<feature type="transmembrane region" description="Helical" evidence="1">
    <location>
        <begin position="109"/>
        <end position="134"/>
    </location>
</feature>
<gene>
    <name evidence="2" type="ORF">E2C06_17505</name>
</gene>
<keyword evidence="1" id="KW-0812">Transmembrane</keyword>
<feature type="transmembrane region" description="Helical" evidence="1">
    <location>
        <begin position="351"/>
        <end position="371"/>
    </location>
</feature>
<organism evidence="2 3">
    <name type="scientific">Dankookia rubra</name>
    <dbReference type="NCBI Taxonomy" id="1442381"/>
    <lineage>
        <taxon>Bacteria</taxon>
        <taxon>Pseudomonadati</taxon>
        <taxon>Pseudomonadota</taxon>
        <taxon>Alphaproteobacteria</taxon>
        <taxon>Acetobacterales</taxon>
        <taxon>Roseomonadaceae</taxon>
        <taxon>Dankookia</taxon>
    </lineage>
</organism>
<evidence type="ECO:0000313" key="3">
    <source>
        <dbReference type="Proteomes" id="UP000295096"/>
    </source>
</evidence>